<evidence type="ECO:0000256" key="2">
    <source>
        <dbReference type="SAM" id="MobiDB-lite"/>
    </source>
</evidence>
<feature type="compositionally biased region" description="Basic residues" evidence="2">
    <location>
        <begin position="450"/>
        <end position="460"/>
    </location>
</feature>
<dbReference type="EMBL" id="AZBU02000003">
    <property type="protein sequence ID" value="TKR86994.1"/>
    <property type="molecule type" value="Genomic_DNA"/>
</dbReference>
<organism evidence="3 4">
    <name type="scientific">Steinernema carpocapsae</name>
    <name type="common">Entomopathogenic nematode</name>
    <dbReference type="NCBI Taxonomy" id="34508"/>
    <lineage>
        <taxon>Eukaryota</taxon>
        <taxon>Metazoa</taxon>
        <taxon>Ecdysozoa</taxon>
        <taxon>Nematoda</taxon>
        <taxon>Chromadorea</taxon>
        <taxon>Rhabditida</taxon>
        <taxon>Tylenchina</taxon>
        <taxon>Panagrolaimomorpha</taxon>
        <taxon>Strongyloidoidea</taxon>
        <taxon>Steinernematidae</taxon>
        <taxon>Steinernema</taxon>
    </lineage>
</organism>
<gene>
    <name evidence="3" type="ORF">L596_011478</name>
</gene>
<feature type="compositionally biased region" description="Acidic residues" evidence="2">
    <location>
        <begin position="1"/>
        <end position="13"/>
    </location>
</feature>
<feature type="coiled-coil region" evidence="1">
    <location>
        <begin position="244"/>
        <end position="320"/>
    </location>
</feature>
<evidence type="ECO:0000313" key="4">
    <source>
        <dbReference type="Proteomes" id="UP000298663"/>
    </source>
</evidence>
<feature type="region of interest" description="Disordered" evidence="2">
    <location>
        <begin position="354"/>
        <end position="383"/>
    </location>
</feature>
<evidence type="ECO:0000256" key="1">
    <source>
        <dbReference type="SAM" id="Coils"/>
    </source>
</evidence>
<keyword evidence="1" id="KW-0175">Coiled coil</keyword>
<feature type="region of interest" description="Disordered" evidence="2">
    <location>
        <begin position="1"/>
        <end position="58"/>
    </location>
</feature>
<reference evidence="3 4" key="2">
    <citation type="journal article" date="2019" name="G3 (Bethesda)">
        <title>Hybrid Assembly of the Genome of the Entomopathogenic Nematode Steinernema carpocapsae Identifies the X-Chromosome.</title>
        <authorList>
            <person name="Serra L."/>
            <person name="Macchietto M."/>
            <person name="Macias-Munoz A."/>
            <person name="McGill C.J."/>
            <person name="Rodriguez I.M."/>
            <person name="Rodriguez B."/>
            <person name="Murad R."/>
            <person name="Mortazavi A."/>
        </authorList>
    </citation>
    <scope>NUCLEOTIDE SEQUENCE [LARGE SCALE GENOMIC DNA]</scope>
    <source>
        <strain evidence="3 4">ALL</strain>
    </source>
</reference>
<sequence>MEAAQEETMESNDDSFLQDSYYNGRNADTTTSSESGIDAETERNLDEEDRASPPIATVPMDLGATNNLRIPSSAFLLTIIDRQKEAISLYKTNFGLLEDRFREKVDEFKKCHESDKNVVRKELKRGESFLRKLDQQVKKAVKAHLAKLKKQRLEYSRAMDRMLVKEAQSQRISEEKDQKIAELEEVINSLKEQVTQKDAPSASNGQPKAKEPLFVNLSDESDGDIIIENVKRRCAGCISLNAKIEEMRIHRDQQNETMEELRKTRAQAVAEMDQVKQEMERTKLEMKRSNFQREAWKANVVKLEEEVAQLKKTAAEDARRHAMELEAVSAIPIQIASSTTTAPLNASADVLVTTTGTPDSESEKGSVTTLMASSSTDIVPSKEPDLDFKVVDDFDPHTGMTIAKKFVPVKSDAAEPAPSKPASATPAATKPTLATPAVESSCQDEEKKANNKKQKTKKKMQLAGPSNAPARHSKPLLQNPRKGPSLGAKPPVSRKRPFEGPTYSYAGGSYLPSSSNRFNPPGHPADWRGPSVHQMPSADSWVNPDPPSYAGRYPEASPGYRGCPPEPYSGYHSGPPVRDSWNRDPMPHPDYSSQSWRGPDRGGYPERPDYHYNEMSPSTPRNGPVPRTPVNGPLRKDPDRW</sequence>
<feature type="region of interest" description="Disordered" evidence="2">
    <location>
        <begin position="411"/>
        <end position="641"/>
    </location>
</feature>
<proteinExistence type="predicted"/>
<comment type="caution">
    <text evidence="3">The sequence shown here is derived from an EMBL/GenBank/DDBJ whole genome shotgun (WGS) entry which is preliminary data.</text>
</comment>
<evidence type="ECO:0000313" key="3">
    <source>
        <dbReference type="EMBL" id="TKR86994.1"/>
    </source>
</evidence>
<feature type="compositionally biased region" description="Low complexity" evidence="2">
    <location>
        <begin position="414"/>
        <end position="437"/>
    </location>
</feature>
<accession>A0A4U5NUX4</accession>
<reference evidence="3 4" key="1">
    <citation type="journal article" date="2015" name="Genome Biol.">
        <title>Comparative genomics of Steinernema reveals deeply conserved gene regulatory networks.</title>
        <authorList>
            <person name="Dillman A.R."/>
            <person name="Macchietto M."/>
            <person name="Porter C.F."/>
            <person name="Rogers A."/>
            <person name="Williams B."/>
            <person name="Antoshechkin I."/>
            <person name="Lee M.M."/>
            <person name="Goodwin Z."/>
            <person name="Lu X."/>
            <person name="Lewis E.E."/>
            <person name="Goodrich-Blair H."/>
            <person name="Stock S.P."/>
            <person name="Adams B.J."/>
            <person name="Sternberg P.W."/>
            <person name="Mortazavi A."/>
        </authorList>
    </citation>
    <scope>NUCLEOTIDE SEQUENCE [LARGE SCALE GENOMIC DNA]</scope>
    <source>
        <strain evidence="3 4">ALL</strain>
    </source>
</reference>
<keyword evidence="4" id="KW-1185">Reference proteome</keyword>
<name>A0A4U5NUX4_STECR</name>
<feature type="compositionally biased region" description="Polar residues" evidence="2">
    <location>
        <begin position="14"/>
        <end position="35"/>
    </location>
</feature>
<feature type="compositionally biased region" description="Polar residues" evidence="2">
    <location>
        <begin position="354"/>
        <end position="378"/>
    </location>
</feature>
<dbReference type="AlphaFoldDB" id="A0A4U5NUX4"/>
<feature type="compositionally biased region" description="Basic and acidic residues" evidence="2">
    <location>
        <begin position="598"/>
        <end position="612"/>
    </location>
</feature>
<dbReference type="Proteomes" id="UP000298663">
    <property type="component" value="Unassembled WGS sequence"/>
</dbReference>
<protein>
    <submittedName>
        <fullName evidence="3">Uncharacterized protein</fullName>
    </submittedName>
</protein>